<evidence type="ECO:0000313" key="2">
    <source>
        <dbReference type="EMBL" id="ASV62461.1"/>
    </source>
</evidence>
<accession>A0A286M362</accession>
<feature type="region of interest" description="Disordered" evidence="1">
    <location>
        <begin position="1"/>
        <end position="20"/>
    </location>
</feature>
<gene>
    <name evidence="2" type="ORF">GbCGDNIH1_7098a</name>
</gene>
<evidence type="ECO:0000256" key="1">
    <source>
        <dbReference type="SAM" id="MobiDB-lite"/>
    </source>
</evidence>
<dbReference type="AlphaFoldDB" id="A0A286M362"/>
<name>A0A286M362_GRABC</name>
<sequence length="113" mass="12354">MGGGGNHRDFVIGKAQRDSKGRIGLRCVHIEPFSGNLFPIVFAQNGPSGTEKPDCCKLVKLPVWGYPADLSSGRIGFKGAWEGTCYLRSLRSLVRSSQREIANRARGPGWLTH</sequence>
<proteinExistence type="predicted"/>
<dbReference type="EMBL" id="CP000394">
    <property type="protein sequence ID" value="ASV62461.1"/>
    <property type="molecule type" value="Genomic_DNA"/>
</dbReference>
<dbReference type="KEGG" id="gbe:GbCGDNIH1_7098a"/>
<keyword evidence="3" id="KW-1185">Reference proteome</keyword>
<organism evidence="2 3">
    <name type="scientific">Granulibacter bethesdensis (strain ATCC BAA-1260 / CGDNIH1)</name>
    <dbReference type="NCBI Taxonomy" id="391165"/>
    <lineage>
        <taxon>Bacteria</taxon>
        <taxon>Pseudomonadati</taxon>
        <taxon>Pseudomonadota</taxon>
        <taxon>Alphaproteobacteria</taxon>
        <taxon>Acetobacterales</taxon>
        <taxon>Acetobacteraceae</taxon>
        <taxon>Granulibacter</taxon>
    </lineage>
</organism>
<protein>
    <submittedName>
        <fullName evidence="2">Uncharacterized protein</fullName>
    </submittedName>
</protein>
<evidence type="ECO:0000313" key="3">
    <source>
        <dbReference type="Proteomes" id="UP000001963"/>
    </source>
</evidence>
<reference evidence="2 3" key="1">
    <citation type="journal article" date="2007" name="J. Bacteriol.">
        <title>Genome sequence analysis of the emerging human pathogenic acetic acid bacterium Granulibacter bethesdensis.</title>
        <authorList>
            <person name="Greenberg D.E."/>
            <person name="Porcella S.F."/>
            <person name="Zelazny A.M."/>
            <person name="Virtaneva K."/>
            <person name="Sturdevant D.E."/>
            <person name="Kupko J.J.III."/>
            <person name="Barbian K.D."/>
            <person name="Babar A."/>
            <person name="Dorward D.W."/>
            <person name="Holland S.M."/>
        </authorList>
    </citation>
    <scope>NUCLEOTIDE SEQUENCE [LARGE SCALE GENOMIC DNA]</scope>
    <source>
        <strain evidence="3">ATCC BAA-1260 / CGDNIH1</strain>
    </source>
</reference>
<dbReference type="Proteomes" id="UP000001963">
    <property type="component" value="Chromosome"/>
</dbReference>